<evidence type="ECO:0000313" key="3">
    <source>
        <dbReference type="Proteomes" id="UP000276133"/>
    </source>
</evidence>
<dbReference type="Proteomes" id="UP000276133">
    <property type="component" value="Unassembled WGS sequence"/>
</dbReference>
<dbReference type="PRINTS" id="PR00109">
    <property type="entry name" value="TYRKINASE"/>
</dbReference>
<gene>
    <name evidence="2" type="ORF">BpHYR1_042473</name>
</gene>
<dbReference type="Gene3D" id="3.30.200.20">
    <property type="entry name" value="Phosphorylase Kinase, domain 1"/>
    <property type="match status" value="1"/>
</dbReference>
<accession>A0A3M7SX14</accession>
<dbReference type="Pfam" id="PF07714">
    <property type="entry name" value="PK_Tyr_Ser-Thr"/>
    <property type="match status" value="1"/>
</dbReference>
<evidence type="ECO:0000313" key="2">
    <source>
        <dbReference type="EMBL" id="RNA40333.1"/>
    </source>
</evidence>
<organism evidence="2 3">
    <name type="scientific">Brachionus plicatilis</name>
    <name type="common">Marine rotifer</name>
    <name type="synonym">Brachionus muelleri</name>
    <dbReference type="NCBI Taxonomy" id="10195"/>
    <lineage>
        <taxon>Eukaryota</taxon>
        <taxon>Metazoa</taxon>
        <taxon>Spiralia</taxon>
        <taxon>Gnathifera</taxon>
        <taxon>Rotifera</taxon>
        <taxon>Eurotatoria</taxon>
        <taxon>Monogononta</taxon>
        <taxon>Pseudotrocha</taxon>
        <taxon>Ploima</taxon>
        <taxon>Brachionidae</taxon>
        <taxon>Brachionus</taxon>
    </lineage>
</organism>
<dbReference type="InterPro" id="IPR000719">
    <property type="entry name" value="Prot_kinase_dom"/>
</dbReference>
<dbReference type="InterPro" id="IPR050122">
    <property type="entry name" value="RTK"/>
</dbReference>
<keyword evidence="3" id="KW-1185">Reference proteome</keyword>
<dbReference type="GO" id="GO:0043235">
    <property type="term" value="C:receptor complex"/>
    <property type="evidence" value="ECO:0007669"/>
    <property type="project" value="TreeGrafter"/>
</dbReference>
<dbReference type="PANTHER" id="PTHR24416">
    <property type="entry name" value="TYROSINE-PROTEIN KINASE RECEPTOR"/>
    <property type="match status" value="1"/>
</dbReference>
<dbReference type="InterPro" id="IPR011009">
    <property type="entry name" value="Kinase-like_dom_sf"/>
</dbReference>
<evidence type="ECO:0000259" key="1">
    <source>
        <dbReference type="PROSITE" id="PS50011"/>
    </source>
</evidence>
<dbReference type="AlphaFoldDB" id="A0A3M7SX14"/>
<dbReference type="OrthoDB" id="3256376at2759"/>
<dbReference type="Gene3D" id="1.10.510.10">
    <property type="entry name" value="Transferase(Phosphotransferase) domain 1"/>
    <property type="match status" value="1"/>
</dbReference>
<dbReference type="GO" id="GO:0007169">
    <property type="term" value="P:cell surface receptor protein tyrosine kinase signaling pathway"/>
    <property type="evidence" value="ECO:0007669"/>
    <property type="project" value="TreeGrafter"/>
</dbReference>
<keyword evidence="2" id="KW-0418">Kinase</keyword>
<comment type="caution">
    <text evidence="2">The sequence shown here is derived from an EMBL/GenBank/DDBJ whole genome shotgun (WGS) entry which is preliminary data.</text>
</comment>
<proteinExistence type="predicted"/>
<dbReference type="InterPro" id="IPR008266">
    <property type="entry name" value="Tyr_kinase_AS"/>
</dbReference>
<keyword evidence="2" id="KW-0808">Transferase</keyword>
<dbReference type="STRING" id="10195.A0A3M7SX14"/>
<feature type="domain" description="Protein kinase" evidence="1">
    <location>
        <begin position="98"/>
        <end position="362"/>
    </location>
</feature>
<dbReference type="SUPFAM" id="SSF56112">
    <property type="entry name" value="Protein kinase-like (PK-like)"/>
    <property type="match status" value="1"/>
</dbReference>
<dbReference type="InterPro" id="IPR001245">
    <property type="entry name" value="Ser-Thr/Tyr_kinase_cat_dom"/>
</dbReference>
<dbReference type="EMBL" id="REGN01000651">
    <property type="protein sequence ID" value="RNA40333.1"/>
    <property type="molecule type" value="Genomic_DNA"/>
</dbReference>
<dbReference type="PROSITE" id="PS00109">
    <property type="entry name" value="PROTEIN_KINASE_TYR"/>
    <property type="match status" value="1"/>
</dbReference>
<name>A0A3M7SX14_BRAPC</name>
<reference evidence="2 3" key="1">
    <citation type="journal article" date="2018" name="Sci. Rep.">
        <title>Genomic signatures of local adaptation to the degree of environmental predictability in rotifers.</title>
        <authorList>
            <person name="Franch-Gras L."/>
            <person name="Hahn C."/>
            <person name="Garcia-Roger E.M."/>
            <person name="Carmona M.J."/>
            <person name="Serra M."/>
            <person name="Gomez A."/>
        </authorList>
    </citation>
    <scope>NUCLEOTIDE SEQUENCE [LARGE SCALE GENOMIC DNA]</scope>
    <source>
        <strain evidence="2">HYR1</strain>
    </source>
</reference>
<sequence length="417" mass="48974">MIYRSINDDKTIIKKLIDDDFRLPDPQPFCLETTSAFYNNIITKCWPKCYVMRPTFKELKEIFLNYFDVFEPDYIYPKRVKFEEIPNLQINYETCDIIDQGVLLQSGNYSEIWKGIQFINNQVVIIKKFKKLAINAKSFGLNMRKFLHESRILKKLNRISRINEYYIILEHMENGSLDAFLKSPKGNFVNFDQIVNFAEQISSGMKYLELTRIVHADLAARNILVGKKNLKDGFYEIKIGDFELSHELGDQENILIPIKNRIEIAARWTAPEIVIGENDFRIFSIKSDVYSFGLVLYELITKGQIPFKDVKHEDLMEKVFKGNYAFKKEELNCPDKFFNIMKSCIHFNRDKRPNFATVHQWFINYFKNDVSEIDSIDKLVPVSVQVPLNLTNELEIRKNINNLNDKTQLVAHIIKSI</sequence>
<dbReference type="GO" id="GO:0005886">
    <property type="term" value="C:plasma membrane"/>
    <property type="evidence" value="ECO:0007669"/>
    <property type="project" value="TreeGrafter"/>
</dbReference>
<dbReference type="GO" id="GO:0005524">
    <property type="term" value="F:ATP binding"/>
    <property type="evidence" value="ECO:0007669"/>
    <property type="project" value="InterPro"/>
</dbReference>
<dbReference type="PROSITE" id="PS50011">
    <property type="entry name" value="PROTEIN_KINASE_DOM"/>
    <property type="match status" value="1"/>
</dbReference>
<dbReference type="GO" id="GO:0004714">
    <property type="term" value="F:transmembrane receptor protein tyrosine kinase activity"/>
    <property type="evidence" value="ECO:0007669"/>
    <property type="project" value="TreeGrafter"/>
</dbReference>
<dbReference type="PANTHER" id="PTHR24416:SF631">
    <property type="entry name" value="SERINE_THREONINE_TYROSINE KINASE 1"/>
    <property type="match status" value="1"/>
</dbReference>
<protein>
    <submittedName>
        <fullName evidence="2">Tyrosine-kinase FRK</fullName>
    </submittedName>
</protein>